<dbReference type="Gene3D" id="3.30.420.10">
    <property type="entry name" value="Ribonuclease H-like superfamily/Ribonuclease H"/>
    <property type="match status" value="1"/>
</dbReference>
<dbReference type="GO" id="GO:0004523">
    <property type="term" value="F:RNA-DNA hybrid ribonuclease activity"/>
    <property type="evidence" value="ECO:0007669"/>
    <property type="project" value="InterPro"/>
</dbReference>
<organism evidence="2 3">
    <name type="scientific">Ensete ventricosum</name>
    <name type="common">Abyssinian banana</name>
    <name type="synonym">Musa ensete</name>
    <dbReference type="NCBI Taxonomy" id="4639"/>
    <lineage>
        <taxon>Eukaryota</taxon>
        <taxon>Viridiplantae</taxon>
        <taxon>Streptophyta</taxon>
        <taxon>Embryophyta</taxon>
        <taxon>Tracheophyta</taxon>
        <taxon>Spermatophyta</taxon>
        <taxon>Magnoliopsida</taxon>
        <taxon>Liliopsida</taxon>
        <taxon>Zingiberales</taxon>
        <taxon>Musaceae</taxon>
        <taxon>Ensete</taxon>
    </lineage>
</organism>
<accession>A0AAV8RV24</accession>
<dbReference type="PANTHER" id="PTHR47723:SF19">
    <property type="entry name" value="POLYNUCLEOTIDYL TRANSFERASE, RIBONUCLEASE H-LIKE SUPERFAMILY PROTEIN"/>
    <property type="match status" value="1"/>
</dbReference>
<dbReference type="InterPro" id="IPR002156">
    <property type="entry name" value="RNaseH_domain"/>
</dbReference>
<dbReference type="GO" id="GO:0003676">
    <property type="term" value="F:nucleic acid binding"/>
    <property type="evidence" value="ECO:0007669"/>
    <property type="project" value="InterPro"/>
</dbReference>
<dbReference type="PANTHER" id="PTHR47723">
    <property type="entry name" value="OS05G0353850 PROTEIN"/>
    <property type="match status" value="1"/>
</dbReference>
<dbReference type="Proteomes" id="UP001222027">
    <property type="component" value="Unassembled WGS sequence"/>
</dbReference>
<dbReference type="Pfam" id="PF13456">
    <property type="entry name" value="RVT_3"/>
    <property type="match status" value="1"/>
</dbReference>
<reference evidence="2 3" key="1">
    <citation type="submission" date="2022-12" db="EMBL/GenBank/DDBJ databases">
        <title>Chromosome-scale assembly of the Ensete ventricosum genome.</title>
        <authorList>
            <person name="Dussert Y."/>
            <person name="Stocks J."/>
            <person name="Wendawek A."/>
            <person name="Woldeyes F."/>
            <person name="Nichols R.A."/>
            <person name="Borrell J.S."/>
        </authorList>
    </citation>
    <scope>NUCLEOTIDE SEQUENCE [LARGE SCALE GENOMIC DNA]</scope>
    <source>
        <strain evidence="3">cv. Maze</strain>
        <tissue evidence="2">Seeds</tissue>
    </source>
</reference>
<dbReference type="CDD" id="cd06222">
    <property type="entry name" value="RNase_H_like"/>
    <property type="match status" value="1"/>
</dbReference>
<gene>
    <name evidence="2" type="ORF">OPV22_000958</name>
</gene>
<proteinExistence type="predicted"/>
<dbReference type="InterPro" id="IPR012337">
    <property type="entry name" value="RNaseH-like_sf"/>
</dbReference>
<evidence type="ECO:0000313" key="3">
    <source>
        <dbReference type="Proteomes" id="UP001222027"/>
    </source>
</evidence>
<keyword evidence="3" id="KW-1185">Reference proteome</keyword>
<evidence type="ECO:0000313" key="2">
    <source>
        <dbReference type="EMBL" id="KAJ8510524.1"/>
    </source>
</evidence>
<dbReference type="EMBL" id="JAQQAF010000001">
    <property type="protein sequence ID" value="KAJ8510524.1"/>
    <property type="molecule type" value="Genomic_DNA"/>
</dbReference>
<dbReference type="InterPro" id="IPR053151">
    <property type="entry name" value="RNase_H-like"/>
</dbReference>
<dbReference type="InterPro" id="IPR044730">
    <property type="entry name" value="RNase_H-like_dom_plant"/>
</dbReference>
<sequence>MIRRCVKLYQIIFPTSSPEMIRSCVKTSLWLLTQRNHHSNASSFAWEKPCSGWIKLNFDGASKCKFSNASIGGVCRDHEGLFMLGYAECIGRATSSVAELAACKRGLELALQNGWHSIWVEGDAKTVVDVFTNEVRLKSKEDLKIAREIRVLIPQLNDFTVSHIYRQGNKVAHNFAKLGYRYQKPQIWRGIPPNEVERLLRHDAEAKAIILKK</sequence>
<protein>
    <recommendedName>
        <fullName evidence="1">RNase H type-1 domain-containing protein</fullName>
    </recommendedName>
</protein>
<evidence type="ECO:0000259" key="1">
    <source>
        <dbReference type="Pfam" id="PF13456"/>
    </source>
</evidence>
<dbReference type="SUPFAM" id="SSF53098">
    <property type="entry name" value="Ribonuclease H-like"/>
    <property type="match status" value="1"/>
</dbReference>
<name>A0AAV8RV24_ENSVE</name>
<dbReference type="AlphaFoldDB" id="A0AAV8RV24"/>
<dbReference type="InterPro" id="IPR036397">
    <property type="entry name" value="RNaseH_sf"/>
</dbReference>
<feature type="domain" description="RNase H type-1" evidence="1">
    <location>
        <begin position="57"/>
        <end position="178"/>
    </location>
</feature>
<comment type="caution">
    <text evidence="2">The sequence shown here is derived from an EMBL/GenBank/DDBJ whole genome shotgun (WGS) entry which is preliminary data.</text>
</comment>